<comment type="caution">
    <text evidence="1">The sequence shown here is derived from an EMBL/GenBank/DDBJ whole genome shotgun (WGS) entry which is preliminary data.</text>
</comment>
<dbReference type="Proteomes" id="UP000327493">
    <property type="component" value="Chromosome 5"/>
</dbReference>
<gene>
    <name evidence="1" type="ORF">FQN60_018417</name>
</gene>
<proteinExistence type="predicted"/>
<sequence>MHADTDPDTGNPSTIKHHHCRHHVFQMQTLVGDKGCTCSGAAALVMVHQLGGGFGCCISRSREALPISAD</sequence>
<evidence type="ECO:0000313" key="1">
    <source>
        <dbReference type="EMBL" id="KAA8592962.1"/>
    </source>
</evidence>
<dbReference type="EMBL" id="VOFY01000005">
    <property type="protein sequence ID" value="KAA8592962.1"/>
    <property type="molecule type" value="Genomic_DNA"/>
</dbReference>
<organism evidence="1 2">
    <name type="scientific">Etheostoma spectabile</name>
    <name type="common">orangethroat darter</name>
    <dbReference type="NCBI Taxonomy" id="54343"/>
    <lineage>
        <taxon>Eukaryota</taxon>
        <taxon>Metazoa</taxon>
        <taxon>Chordata</taxon>
        <taxon>Craniata</taxon>
        <taxon>Vertebrata</taxon>
        <taxon>Euteleostomi</taxon>
        <taxon>Actinopterygii</taxon>
        <taxon>Neopterygii</taxon>
        <taxon>Teleostei</taxon>
        <taxon>Neoteleostei</taxon>
        <taxon>Acanthomorphata</taxon>
        <taxon>Eupercaria</taxon>
        <taxon>Perciformes</taxon>
        <taxon>Percoidei</taxon>
        <taxon>Percidae</taxon>
        <taxon>Etheostomatinae</taxon>
        <taxon>Etheostoma</taxon>
    </lineage>
</organism>
<name>A0A5J5DHZ7_9PERO</name>
<accession>A0A5J5DHZ7</accession>
<reference evidence="1 2" key="1">
    <citation type="submission" date="2019-08" db="EMBL/GenBank/DDBJ databases">
        <title>A chromosome-level genome assembly, high-density linkage maps, and genome scans reveal the genomic architecture of hybrid incompatibilities underlying speciation via character displacement in darters (Percidae: Etheostominae).</title>
        <authorList>
            <person name="Moran R.L."/>
            <person name="Catchen J.M."/>
            <person name="Fuller R.C."/>
        </authorList>
    </citation>
    <scope>NUCLEOTIDE SEQUENCE [LARGE SCALE GENOMIC DNA]</scope>
    <source>
        <strain evidence="1">EspeVRDwgs_2016</strain>
        <tissue evidence="1">Muscle</tissue>
    </source>
</reference>
<evidence type="ECO:0000313" key="2">
    <source>
        <dbReference type="Proteomes" id="UP000327493"/>
    </source>
</evidence>
<dbReference type="AlphaFoldDB" id="A0A5J5DHZ7"/>
<protein>
    <submittedName>
        <fullName evidence="1">Uncharacterized protein</fullName>
    </submittedName>
</protein>
<keyword evidence="2" id="KW-1185">Reference proteome</keyword>